<accession>A0ABQ5GQB1</accession>
<dbReference type="PANTHER" id="PTHR42648">
    <property type="entry name" value="TRANSPOSASE, PUTATIVE-RELATED"/>
    <property type="match status" value="1"/>
</dbReference>
<dbReference type="InterPro" id="IPR025724">
    <property type="entry name" value="GAG-pre-integrase_dom"/>
</dbReference>
<evidence type="ECO:0000313" key="2">
    <source>
        <dbReference type="EMBL" id="GJT76958.1"/>
    </source>
</evidence>
<reference evidence="2" key="1">
    <citation type="journal article" date="2022" name="Int. J. Mol. Sci.">
        <title>Draft Genome of Tanacetum Coccineum: Genomic Comparison of Closely Related Tanacetum-Family Plants.</title>
        <authorList>
            <person name="Yamashiro T."/>
            <person name="Shiraishi A."/>
            <person name="Nakayama K."/>
            <person name="Satake H."/>
        </authorList>
    </citation>
    <scope>NUCLEOTIDE SEQUENCE</scope>
</reference>
<organism evidence="2 3">
    <name type="scientific">Tanacetum coccineum</name>
    <dbReference type="NCBI Taxonomy" id="301880"/>
    <lineage>
        <taxon>Eukaryota</taxon>
        <taxon>Viridiplantae</taxon>
        <taxon>Streptophyta</taxon>
        <taxon>Embryophyta</taxon>
        <taxon>Tracheophyta</taxon>
        <taxon>Spermatophyta</taxon>
        <taxon>Magnoliopsida</taxon>
        <taxon>eudicotyledons</taxon>
        <taxon>Gunneridae</taxon>
        <taxon>Pentapetalae</taxon>
        <taxon>asterids</taxon>
        <taxon>campanulids</taxon>
        <taxon>Asterales</taxon>
        <taxon>Asteraceae</taxon>
        <taxon>Asteroideae</taxon>
        <taxon>Anthemideae</taxon>
        <taxon>Anthemidinae</taxon>
        <taxon>Tanacetum</taxon>
    </lineage>
</organism>
<feature type="domain" description="GAG-pre-integrase" evidence="1">
    <location>
        <begin position="333"/>
        <end position="405"/>
    </location>
</feature>
<evidence type="ECO:0000259" key="1">
    <source>
        <dbReference type="Pfam" id="PF13976"/>
    </source>
</evidence>
<reference evidence="2" key="2">
    <citation type="submission" date="2022-01" db="EMBL/GenBank/DDBJ databases">
        <authorList>
            <person name="Yamashiro T."/>
            <person name="Shiraishi A."/>
            <person name="Satake H."/>
            <person name="Nakayama K."/>
        </authorList>
    </citation>
    <scope>NUCLEOTIDE SEQUENCE</scope>
</reference>
<name>A0ABQ5GQB1_9ASTR</name>
<dbReference type="InterPro" id="IPR039537">
    <property type="entry name" value="Retrotran_Ty1/copia-like"/>
</dbReference>
<dbReference type="PANTHER" id="PTHR42648:SF18">
    <property type="entry name" value="RETROTRANSPOSON, UNCLASSIFIED-LIKE PROTEIN"/>
    <property type="match status" value="1"/>
</dbReference>
<keyword evidence="3" id="KW-1185">Reference proteome</keyword>
<dbReference type="EMBL" id="BQNB010018669">
    <property type="protein sequence ID" value="GJT76958.1"/>
    <property type="molecule type" value="Genomic_DNA"/>
</dbReference>
<sequence>MDSIISLGQKNTLAEYMILSSADNRPPMLDKYLYDSWKSQMDHQPNQLYSSNYPSHTQFNHSSIPPSHSFQSQMNHQTSTVPQVIPQVAYQSPQAPTQLMTELPFVDSGFDVPIFSPVDDPIACLNKATAFLTAIASSRGDKGKIILVLLIRAMLLVQGEILQVDRQELLNATIVKEAGQILDEEQLAFLADSGISAGQAQTVIPYNATFQTKDLDTYDSDCDDLSTAQAVLMANISNYGSDIISELIQIVLCKFLATVRLGNDQIARIMGYGNYQLRNVIISRVYYIEGLGHNLFFVGQICDADLEVAFRKNTCFVLNLEGVDLLLGSRDTNLYTISLDDLLKSSPICLLSKASKTKSWLWHHRLSHLNFGTLNKLAKDGLARGIPRLKFQKDHLCSACALGKSKKSSHQPKAEDTNQEKLYLLHMDLCGLMRVSSINEKSSGPGLYYMTPATSSTGLGLGPVSQQPCIPPNRDDWDRLLQPMFDEYFNPPTIAVSPVQEAAAPELKF</sequence>
<proteinExistence type="predicted"/>
<dbReference type="Pfam" id="PF13976">
    <property type="entry name" value="gag_pre-integrs"/>
    <property type="match status" value="1"/>
</dbReference>
<evidence type="ECO:0000313" key="3">
    <source>
        <dbReference type="Proteomes" id="UP001151760"/>
    </source>
</evidence>
<dbReference type="Proteomes" id="UP001151760">
    <property type="component" value="Unassembled WGS sequence"/>
</dbReference>
<comment type="caution">
    <text evidence="2">The sequence shown here is derived from an EMBL/GenBank/DDBJ whole genome shotgun (WGS) entry which is preliminary data.</text>
</comment>
<protein>
    <submittedName>
        <fullName evidence="2">Integrase, catalytic region, zinc finger, CCHC-type containing protein</fullName>
    </submittedName>
</protein>
<gene>
    <name evidence="2" type="ORF">Tco_1043683</name>
</gene>